<comment type="similarity">
    <text evidence="3 10">Belongs to the adaptor complexes large subunit family.</text>
</comment>
<dbReference type="InterPro" id="IPR008153">
    <property type="entry name" value="GAE_dom"/>
</dbReference>
<dbReference type="Pfam" id="PF01602">
    <property type="entry name" value="Adaptin_N"/>
    <property type="match status" value="1"/>
</dbReference>
<dbReference type="AlphaFoldDB" id="A0A8H3TW11"/>
<gene>
    <name evidence="13" type="ORF">NliqN6_4368</name>
</gene>
<dbReference type="GO" id="GO:0030121">
    <property type="term" value="C:AP-1 adaptor complex"/>
    <property type="evidence" value="ECO:0007669"/>
    <property type="project" value="InterPro"/>
</dbReference>
<evidence type="ECO:0000256" key="2">
    <source>
        <dbReference type="ARBA" id="ARBA00004555"/>
    </source>
</evidence>
<evidence type="ECO:0000256" key="11">
    <source>
        <dbReference type="SAM" id="MobiDB-lite"/>
    </source>
</evidence>
<feature type="domain" description="GAE" evidence="12">
    <location>
        <begin position="749"/>
        <end position="864"/>
    </location>
</feature>
<evidence type="ECO:0000256" key="10">
    <source>
        <dbReference type="PIRNR" id="PIRNR037094"/>
    </source>
</evidence>
<feature type="compositionally biased region" description="Basic and acidic residues" evidence="11">
    <location>
        <begin position="610"/>
        <end position="622"/>
    </location>
</feature>
<evidence type="ECO:0000256" key="9">
    <source>
        <dbReference type="ARBA" id="ARBA00062546"/>
    </source>
</evidence>
<dbReference type="GO" id="GO:0016482">
    <property type="term" value="P:cytosolic transport"/>
    <property type="evidence" value="ECO:0007669"/>
    <property type="project" value="UniProtKB-ARBA"/>
</dbReference>
<evidence type="ECO:0000256" key="1">
    <source>
        <dbReference type="ARBA" id="ARBA00004156"/>
    </source>
</evidence>
<evidence type="ECO:0000259" key="12">
    <source>
        <dbReference type="PROSITE" id="PS50180"/>
    </source>
</evidence>
<feature type="compositionally biased region" description="Low complexity" evidence="11">
    <location>
        <begin position="695"/>
        <end position="713"/>
    </location>
</feature>
<feature type="region of interest" description="Disordered" evidence="11">
    <location>
        <begin position="610"/>
        <end position="645"/>
    </location>
</feature>
<dbReference type="InterPro" id="IPR011989">
    <property type="entry name" value="ARM-like"/>
</dbReference>
<comment type="subcellular location">
    <subcellularLocation>
        <location evidence="1">Cytoplasmic vesicle membrane</location>
    </subcellularLocation>
    <subcellularLocation>
        <location evidence="2">Golgi apparatus</location>
    </subcellularLocation>
</comment>
<dbReference type="SUPFAM" id="SSF48371">
    <property type="entry name" value="ARM repeat"/>
    <property type="match status" value="1"/>
</dbReference>
<keyword evidence="6 10" id="KW-0333">Golgi apparatus</keyword>
<keyword evidence="14" id="KW-1185">Reference proteome</keyword>
<name>A0A8H3TW11_9TREE</name>
<dbReference type="InterPro" id="IPR008152">
    <property type="entry name" value="Clathrin_a/b/g-adaptin_app_Ig"/>
</dbReference>
<feature type="compositionally biased region" description="Polar residues" evidence="11">
    <location>
        <begin position="661"/>
        <end position="682"/>
    </location>
</feature>
<accession>A0A8H3TW11</accession>
<dbReference type="InterPro" id="IPR017107">
    <property type="entry name" value="AP1_complex_gsu"/>
</dbReference>
<feature type="region of interest" description="Disordered" evidence="11">
    <location>
        <begin position="660"/>
        <end position="750"/>
    </location>
</feature>
<proteinExistence type="inferred from homology"/>
<dbReference type="InterPro" id="IPR016024">
    <property type="entry name" value="ARM-type_fold"/>
</dbReference>
<dbReference type="SMART" id="SM00809">
    <property type="entry name" value="Alpha_adaptinC2"/>
    <property type="match status" value="1"/>
</dbReference>
<dbReference type="Proteomes" id="UP000620104">
    <property type="component" value="Unassembled WGS sequence"/>
</dbReference>
<dbReference type="InterPro" id="IPR002553">
    <property type="entry name" value="Clathrin/coatomer_adapt-like_N"/>
</dbReference>
<dbReference type="InterPro" id="IPR013041">
    <property type="entry name" value="Clathrin_app_Ig-like_sf"/>
</dbReference>
<evidence type="ECO:0000256" key="5">
    <source>
        <dbReference type="ARBA" id="ARBA00022927"/>
    </source>
</evidence>
<evidence type="ECO:0000256" key="8">
    <source>
        <dbReference type="ARBA" id="ARBA00023329"/>
    </source>
</evidence>
<sequence length="872" mass="95203">MGGYYNLKALIKAIRSCKTLADERSLIQKESAAIRTSFKEEDSFTRHNNIAKLLYIHMLGYPAHFGQIECLKLVASPRFSDKRLGYLGIMLLLDENQEVLMLVTNSLKNDMNHSNMYAVGLALCTFANISSEEMSRDLCNEIEKLLGSSNTYIRKKAALCAIRVIRRVPELMDHFLEKAKSLLHDRNHGVLLAGVTLVNEMCEVDENVRGEFKKAVPLLVKHLKSLVTTGYSPEHDVGGITDPFLQVKILHLLRHLGQGDVEASEAMNDILAQVATNTDASKNVGNSVLYETVLTILEIESDSGLRVMAINILGKFLGNRDNNIRYVALNTLNKVALSDNAVQRHRDVVLSCLSDGDVSIRRRALELSYALINDQNIRIMMRELLAFLEVADNEFKSGLTTQISLAAERFAPNKRWHIDTVLRTLTLAGNYVREEVLSGFIRLVCHTAELQAYTAQRLYQALREDISQESLTLATVWILGEFADVMLQNAGSIDDGEEVKEIKDSDIVDLFQTVLDSPYANTLIRQWTIMALSKLAIRFAEANTATTSLQQERIREILAGYSEATELEIQQRAVEFGQLFTKADVVGGVLEHMPAPEIKATIMGTVSEKRKVGSTRVDKDSLVDLMGDENPSTNGAPTPISALDNLGSAQNTQDLLADIFGSSSADPTPSAQPGQSKPQNAVNDIMSLFGNTSISPNPTGPTGPAAAPASSSPLDMLSAMGSSLSSPEPPVPGSASSTGSTPSQPQPKQQLQAYTAYEKNGLKITLTPKVNPAQQGMVQILARFTALDQAGVNNVNFQAAVPKTQQLQMLAMSNGDVAPGATETQQLRVIAPPGAQVRLRLRISYSKSNSGETVQEQVDFSGFPAGLTLGQM</sequence>
<comment type="subunit">
    <text evidence="9">Adaptor protein complex 1 (AP-1) is a heterotetramer composed of two large adaptins (gamma-type subunit APL4 and beta-type subunit APL2), a medium adaptin (mu-type subunit APM1) and a small adaptin (sigma-type subunit APS1). AP-1 interacts with clathrin.</text>
</comment>
<dbReference type="EMBL" id="BLZA01000023">
    <property type="protein sequence ID" value="GHJ87966.1"/>
    <property type="molecule type" value="Genomic_DNA"/>
</dbReference>
<dbReference type="OrthoDB" id="28053at2759"/>
<evidence type="ECO:0000256" key="7">
    <source>
        <dbReference type="ARBA" id="ARBA00023136"/>
    </source>
</evidence>
<dbReference type="Pfam" id="PF02883">
    <property type="entry name" value="Alpha_adaptinC2"/>
    <property type="match status" value="1"/>
</dbReference>
<dbReference type="SUPFAM" id="SSF49348">
    <property type="entry name" value="Clathrin adaptor appendage domain"/>
    <property type="match status" value="1"/>
</dbReference>
<keyword evidence="7 10" id="KW-0472">Membrane</keyword>
<dbReference type="Gene3D" id="1.25.10.10">
    <property type="entry name" value="Leucine-rich Repeat Variant"/>
    <property type="match status" value="1"/>
</dbReference>
<dbReference type="GO" id="GO:0005829">
    <property type="term" value="C:cytosol"/>
    <property type="evidence" value="ECO:0007669"/>
    <property type="project" value="GOC"/>
</dbReference>
<evidence type="ECO:0000313" key="13">
    <source>
        <dbReference type="EMBL" id="GHJ87966.1"/>
    </source>
</evidence>
<dbReference type="FunFam" id="1.25.10.10:FF:000030">
    <property type="entry name" value="AP-1 complex subunit gamma"/>
    <property type="match status" value="1"/>
</dbReference>
<evidence type="ECO:0000256" key="6">
    <source>
        <dbReference type="ARBA" id="ARBA00023034"/>
    </source>
</evidence>
<dbReference type="GO" id="GO:0016192">
    <property type="term" value="P:vesicle-mediated transport"/>
    <property type="evidence" value="ECO:0007669"/>
    <property type="project" value="InterPro"/>
</dbReference>
<dbReference type="InterPro" id="IPR050840">
    <property type="entry name" value="Adaptor_Complx_Large_Subunit"/>
</dbReference>
<evidence type="ECO:0000313" key="14">
    <source>
        <dbReference type="Proteomes" id="UP000620104"/>
    </source>
</evidence>
<dbReference type="PROSITE" id="PS50180">
    <property type="entry name" value="GAE"/>
    <property type="match status" value="1"/>
</dbReference>
<dbReference type="PANTHER" id="PTHR22780">
    <property type="entry name" value="ADAPTIN, ALPHA/GAMMA/EPSILON"/>
    <property type="match status" value="1"/>
</dbReference>
<evidence type="ECO:0000256" key="4">
    <source>
        <dbReference type="ARBA" id="ARBA00022448"/>
    </source>
</evidence>
<dbReference type="Gene3D" id="2.60.40.1230">
    <property type="match status" value="1"/>
</dbReference>
<dbReference type="GO" id="GO:0006886">
    <property type="term" value="P:intracellular protein transport"/>
    <property type="evidence" value="ECO:0007669"/>
    <property type="project" value="UniProtKB-UniRule"/>
</dbReference>
<feature type="compositionally biased region" description="Low complexity" evidence="11">
    <location>
        <begin position="733"/>
        <end position="750"/>
    </location>
</feature>
<protein>
    <recommendedName>
        <fullName evidence="10">AP-1 complex subunit gamma</fullName>
    </recommendedName>
</protein>
<keyword evidence="4 10" id="KW-0813">Transport</keyword>
<organism evidence="13 14">
    <name type="scientific">Naganishia liquefaciens</name>
    <dbReference type="NCBI Taxonomy" id="104408"/>
    <lineage>
        <taxon>Eukaryota</taxon>
        <taxon>Fungi</taxon>
        <taxon>Dikarya</taxon>
        <taxon>Basidiomycota</taxon>
        <taxon>Agaricomycotina</taxon>
        <taxon>Tremellomycetes</taxon>
        <taxon>Filobasidiales</taxon>
        <taxon>Filobasidiaceae</taxon>
        <taxon>Naganishia</taxon>
    </lineage>
</organism>
<comment type="caution">
    <text evidence="13">The sequence shown here is derived from an EMBL/GenBank/DDBJ whole genome shotgun (WGS) entry which is preliminary data.</text>
</comment>
<keyword evidence="5 10" id="KW-0653">Protein transport</keyword>
<keyword evidence="8 10" id="KW-0968">Cytoplasmic vesicle</keyword>
<reference evidence="13" key="1">
    <citation type="submission" date="2020-07" db="EMBL/GenBank/DDBJ databases">
        <title>Draft Genome Sequence of a Deep-Sea Yeast, Naganishia (Cryptococcus) liquefaciens strain N6.</title>
        <authorList>
            <person name="Han Y.W."/>
            <person name="Kajitani R."/>
            <person name="Morimoto H."/>
            <person name="Parhat M."/>
            <person name="Tsubouchi H."/>
            <person name="Bakenova O."/>
            <person name="Ogata M."/>
            <person name="Argunhan B."/>
            <person name="Aoki R."/>
            <person name="Kajiwara S."/>
            <person name="Itoh T."/>
            <person name="Iwasaki H."/>
        </authorList>
    </citation>
    <scope>NUCLEOTIDE SEQUENCE</scope>
    <source>
        <strain evidence="13">N6</strain>
    </source>
</reference>
<evidence type="ECO:0000256" key="3">
    <source>
        <dbReference type="ARBA" id="ARBA00006613"/>
    </source>
</evidence>
<dbReference type="PIRSF" id="PIRSF037094">
    <property type="entry name" value="AP1_complex_gamma"/>
    <property type="match status" value="1"/>
</dbReference>